<dbReference type="PANTHER" id="PTHR47990">
    <property type="entry name" value="2-OXOGLUTARATE (2OG) AND FE(II)-DEPENDENT OXYGENASE SUPERFAMILY PROTEIN-RELATED"/>
    <property type="match status" value="1"/>
</dbReference>
<reference evidence="4 5" key="1">
    <citation type="journal article" date="2019" name="Sci. Rep.">
        <title>A high-quality genome of Eragrostis curvula grass provides insights into Poaceae evolution and supports new strategies to enhance forage quality.</title>
        <authorList>
            <person name="Carballo J."/>
            <person name="Santos B.A.C.M."/>
            <person name="Zappacosta D."/>
            <person name="Garbus I."/>
            <person name="Selva J.P."/>
            <person name="Gallo C.A."/>
            <person name="Diaz A."/>
            <person name="Albertini E."/>
            <person name="Caccamo M."/>
            <person name="Echenique V."/>
        </authorList>
    </citation>
    <scope>NUCLEOTIDE SEQUENCE [LARGE SCALE GENOMIC DNA]</scope>
    <source>
        <strain evidence="5">cv. Victoria</strain>
        <tissue evidence="4">Leaf</tissue>
    </source>
</reference>
<accession>A0A5J9T3Y9</accession>
<gene>
    <name evidence="4" type="ORF">EJB05_49222</name>
</gene>
<sequence length="332" mass="35895">MELGRVDLRGLKPDAPGWDEARAAVAASMSAHGCVVVVAGGPAPALREALFGRVLPELFALPRDVKLRNAPGEPPYKGYITHGVLESVRIDHADDAGNVRDFADLIWPGRGNIKSVSASTREMQSLGSAVVRMVLESLDLPENVAASPHAAVNHVVRLSHYAARPDATEADGGLSLEAHYDSSFLTVLMQNEVEGLEVQARDGRWIAVPPERNTCAVIAGELLMVMTNGRVPACWHRVRTPSGRERFLAVLIALPAAGSTMVHPLDELIDGAHPRLYRPIDFEAYMQFRYSNEGRELGNRSRRLGAFCGVKDSSDGEEPQTTTASCSEKATT</sequence>
<evidence type="ECO:0000256" key="2">
    <source>
        <dbReference type="SAM" id="MobiDB-lite"/>
    </source>
</evidence>
<dbReference type="Gene3D" id="2.60.120.330">
    <property type="entry name" value="B-lactam Antibiotic, Isopenicillin N Synthase, Chain"/>
    <property type="match status" value="1"/>
</dbReference>
<evidence type="ECO:0000256" key="1">
    <source>
        <dbReference type="RuleBase" id="RU003682"/>
    </source>
</evidence>
<dbReference type="InterPro" id="IPR050231">
    <property type="entry name" value="Iron_ascorbate_oxido_reductase"/>
</dbReference>
<dbReference type="EMBL" id="RWGY01000051">
    <property type="protein sequence ID" value="TVU06032.1"/>
    <property type="molecule type" value="Genomic_DNA"/>
</dbReference>
<proteinExistence type="inferred from homology"/>
<dbReference type="Pfam" id="PF03171">
    <property type="entry name" value="2OG-FeII_Oxy"/>
    <property type="match status" value="1"/>
</dbReference>
<dbReference type="InterPro" id="IPR027443">
    <property type="entry name" value="IPNS-like_sf"/>
</dbReference>
<keyword evidence="1" id="KW-0479">Metal-binding</keyword>
<dbReference type="InterPro" id="IPR005123">
    <property type="entry name" value="Oxoglu/Fe-dep_dioxygenase_dom"/>
</dbReference>
<dbReference type="GO" id="GO:0046872">
    <property type="term" value="F:metal ion binding"/>
    <property type="evidence" value="ECO:0007669"/>
    <property type="project" value="UniProtKB-KW"/>
</dbReference>
<organism evidence="4 5">
    <name type="scientific">Eragrostis curvula</name>
    <name type="common">weeping love grass</name>
    <dbReference type="NCBI Taxonomy" id="38414"/>
    <lineage>
        <taxon>Eukaryota</taxon>
        <taxon>Viridiplantae</taxon>
        <taxon>Streptophyta</taxon>
        <taxon>Embryophyta</taxon>
        <taxon>Tracheophyta</taxon>
        <taxon>Spermatophyta</taxon>
        <taxon>Magnoliopsida</taxon>
        <taxon>Liliopsida</taxon>
        <taxon>Poales</taxon>
        <taxon>Poaceae</taxon>
        <taxon>PACMAD clade</taxon>
        <taxon>Chloridoideae</taxon>
        <taxon>Eragrostideae</taxon>
        <taxon>Eragrostidinae</taxon>
        <taxon>Eragrostis</taxon>
    </lineage>
</organism>
<dbReference type="GO" id="GO:0016491">
    <property type="term" value="F:oxidoreductase activity"/>
    <property type="evidence" value="ECO:0007669"/>
    <property type="project" value="UniProtKB-KW"/>
</dbReference>
<comment type="caution">
    <text evidence="4">The sequence shown here is derived from an EMBL/GenBank/DDBJ whole genome shotgun (WGS) entry which is preliminary data.</text>
</comment>
<evidence type="ECO:0000259" key="3">
    <source>
        <dbReference type="PROSITE" id="PS51471"/>
    </source>
</evidence>
<dbReference type="AlphaFoldDB" id="A0A5J9T3Y9"/>
<protein>
    <recommendedName>
        <fullName evidence="3">Fe2OG dioxygenase domain-containing protein</fullName>
    </recommendedName>
</protein>
<name>A0A5J9T3Y9_9POAL</name>
<feature type="region of interest" description="Disordered" evidence="2">
    <location>
        <begin position="310"/>
        <end position="332"/>
    </location>
</feature>
<keyword evidence="5" id="KW-1185">Reference proteome</keyword>
<feature type="compositionally biased region" description="Polar residues" evidence="2">
    <location>
        <begin position="319"/>
        <end position="332"/>
    </location>
</feature>
<feature type="non-terminal residue" evidence="4">
    <location>
        <position position="1"/>
    </location>
</feature>
<dbReference type="Gramene" id="TVU06032">
    <property type="protein sequence ID" value="TVU06032"/>
    <property type="gene ID" value="EJB05_49222"/>
</dbReference>
<keyword evidence="1" id="KW-0560">Oxidoreductase</keyword>
<evidence type="ECO:0000313" key="5">
    <source>
        <dbReference type="Proteomes" id="UP000324897"/>
    </source>
</evidence>
<keyword evidence="1" id="KW-0408">Iron</keyword>
<dbReference type="OrthoDB" id="288590at2759"/>
<dbReference type="SUPFAM" id="SSF51197">
    <property type="entry name" value="Clavaminate synthase-like"/>
    <property type="match status" value="1"/>
</dbReference>
<comment type="similarity">
    <text evidence="1">Belongs to the iron/ascorbate-dependent oxidoreductase family.</text>
</comment>
<dbReference type="Proteomes" id="UP000324897">
    <property type="component" value="Unassembled WGS sequence"/>
</dbReference>
<feature type="domain" description="Fe2OG dioxygenase" evidence="3">
    <location>
        <begin position="152"/>
        <end position="255"/>
    </location>
</feature>
<evidence type="ECO:0000313" key="4">
    <source>
        <dbReference type="EMBL" id="TVU06032.1"/>
    </source>
</evidence>
<dbReference type="PROSITE" id="PS51471">
    <property type="entry name" value="FE2OG_OXY"/>
    <property type="match status" value="1"/>
</dbReference>
<dbReference type="InterPro" id="IPR044861">
    <property type="entry name" value="IPNS-like_FE2OG_OXY"/>
</dbReference>